<dbReference type="EMBL" id="CATNWA010016942">
    <property type="protein sequence ID" value="CAI9596657.1"/>
    <property type="molecule type" value="Genomic_DNA"/>
</dbReference>
<name>A0ABN9FIC7_9NEOB</name>
<feature type="signal peptide" evidence="1">
    <location>
        <begin position="1"/>
        <end position="20"/>
    </location>
</feature>
<organism evidence="2 3">
    <name type="scientific">Staurois parvus</name>
    <dbReference type="NCBI Taxonomy" id="386267"/>
    <lineage>
        <taxon>Eukaryota</taxon>
        <taxon>Metazoa</taxon>
        <taxon>Chordata</taxon>
        <taxon>Craniata</taxon>
        <taxon>Vertebrata</taxon>
        <taxon>Euteleostomi</taxon>
        <taxon>Amphibia</taxon>
        <taxon>Batrachia</taxon>
        <taxon>Anura</taxon>
        <taxon>Neobatrachia</taxon>
        <taxon>Ranoidea</taxon>
        <taxon>Ranidae</taxon>
        <taxon>Staurois</taxon>
    </lineage>
</organism>
<comment type="caution">
    <text evidence="2">The sequence shown here is derived from an EMBL/GenBank/DDBJ whole genome shotgun (WGS) entry which is preliminary data.</text>
</comment>
<keyword evidence="3" id="KW-1185">Reference proteome</keyword>
<protein>
    <submittedName>
        <fullName evidence="2">Uncharacterized protein</fullName>
    </submittedName>
</protein>
<reference evidence="2" key="1">
    <citation type="submission" date="2023-05" db="EMBL/GenBank/DDBJ databases">
        <authorList>
            <person name="Stuckert A."/>
        </authorList>
    </citation>
    <scope>NUCLEOTIDE SEQUENCE</scope>
</reference>
<evidence type="ECO:0000313" key="3">
    <source>
        <dbReference type="Proteomes" id="UP001162483"/>
    </source>
</evidence>
<gene>
    <name evidence="2" type="ORF">SPARVUS_LOCUS12097797</name>
</gene>
<dbReference type="Pfam" id="PF18745">
    <property type="entry name" value="SNAD2"/>
    <property type="match status" value="1"/>
</dbReference>
<evidence type="ECO:0000313" key="2">
    <source>
        <dbReference type="EMBL" id="CAI9596657.1"/>
    </source>
</evidence>
<evidence type="ECO:0000256" key="1">
    <source>
        <dbReference type="SAM" id="SignalP"/>
    </source>
</evidence>
<sequence length="231" mass="26115">MGRAILTLLCLWSFIVTVTPLTDTQVFRATEYIYSKFKLAGAKQHAYVALFSQVECDSLSSNNNNLQILKNEDAKQITEALKRDENIYQGSQLVLATFKRETGYDIHSEYRLLDATSSNGISPIQQLVNTNQNAACAIFYTLNSPCVGKCANPDNARNIINKLSVFNKFNKAFVYSKLYVKDVRDKGKDDIWDGLTQVNGKMDVYRCSNSGCLKCFEKEQNKLKNKDNCLK</sequence>
<dbReference type="Proteomes" id="UP001162483">
    <property type="component" value="Unassembled WGS sequence"/>
</dbReference>
<proteinExistence type="predicted"/>
<feature type="chain" id="PRO_5045195987" evidence="1">
    <location>
        <begin position="21"/>
        <end position="231"/>
    </location>
</feature>
<keyword evidence="1" id="KW-0732">Signal</keyword>
<accession>A0ABN9FIC7</accession>